<proteinExistence type="predicted"/>
<organism evidence="2 3">
    <name type="scientific">Daphnia sinensis</name>
    <dbReference type="NCBI Taxonomy" id="1820382"/>
    <lineage>
        <taxon>Eukaryota</taxon>
        <taxon>Metazoa</taxon>
        <taxon>Ecdysozoa</taxon>
        <taxon>Arthropoda</taxon>
        <taxon>Crustacea</taxon>
        <taxon>Branchiopoda</taxon>
        <taxon>Diplostraca</taxon>
        <taxon>Cladocera</taxon>
        <taxon>Anomopoda</taxon>
        <taxon>Daphniidae</taxon>
        <taxon>Daphnia</taxon>
        <taxon>Daphnia similis group</taxon>
    </lineage>
</organism>
<reference evidence="2 3" key="1">
    <citation type="submission" date="2022-05" db="EMBL/GenBank/DDBJ databases">
        <title>A multi-omics perspective on studying reproductive biology in Daphnia sinensis.</title>
        <authorList>
            <person name="Jia J."/>
        </authorList>
    </citation>
    <scope>NUCLEOTIDE SEQUENCE [LARGE SCALE GENOMIC DNA]</scope>
    <source>
        <strain evidence="2 3">WSL</strain>
    </source>
</reference>
<feature type="region of interest" description="Disordered" evidence="1">
    <location>
        <begin position="1"/>
        <end position="22"/>
    </location>
</feature>
<feature type="compositionally biased region" description="Polar residues" evidence="1">
    <location>
        <begin position="36"/>
        <end position="48"/>
    </location>
</feature>
<evidence type="ECO:0000256" key="1">
    <source>
        <dbReference type="SAM" id="MobiDB-lite"/>
    </source>
</evidence>
<dbReference type="EMBL" id="WJBH02000001">
    <property type="protein sequence ID" value="KAI9565443.1"/>
    <property type="molecule type" value="Genomic_DNA"/>
</dbReference>
<dbReference type="Proteomes" id="UP000820818">
    <property type="component" value="Linkage Group LG1"/>
</dbReference>
<protein>
    <submittedName>
        <fullName evidence="2">Uncharacterized protein</fullName>
    </submittedName>
</protein>
<gene>
    <name evidence="2" type="ORF">GHT06_009235</name>
</gene>
<feature type="region of interest" description="Disordered" evidence="1">
    <location>
        <begin position="36"/>
        <end position="68"/>
    </location>
</feature>
<keyword evidence="3" id="KW-1185">Reference proteome</keyword>
<accession>A0AAD5LWM6</accession>
<evidence type="ECO:0000313" key="2">
    <source>
        <dbReference type="EMBL" id="KAI9565443.1"/>
    </source>
</evidence>
<comment type="caution">
    <text evidence="2">The sequence shown here is derived from an EMBL/GenBank/DDBJ whole genome shotgun (WGS) entry which is preliminary data.</text>
</comment>
<name>A0AAD5LWM6_9CRUS</name>
<evidence type="ECO:0000313" key="3">
    <source>
        <dbReference type="Proteomes" id="UP000820818"/>
    </source>
</evidence>
<sequence>MSSTSPMSASAGGGNGNRRRGVFSLGKCRLPVVGSPNVQQQHLIDSSNSGGGVRAVKYTPRGHPSQQQADTSLLHGYSHANSRENGQQDDELEEIAVVSVVSGVQSGQLTYGSAGSSMANGPRVVPGNFQPSSRRFLSRSCALCKRSNGPHLPTLRFPRHALVRLFSELRAYKDLISPPFSTRLHL</sequence>
<dbReference type="AlphaFoldDB" id="A0AAD5LWM6"/>